<reference evidence="3 4" key="1">
    <citation type="submission" date="2019-11" db="EMBL/GenBank/DDBJ databases">
        <title>Identification of a novel strain.</title>
        <authorList>
            <person name="Xu Q."/>
            <person name="Wang G."/>
        </authorList>
    </citation>
    <scope>NUCLEOTIDE SEQUENCE [LARGE SCALE GENOMIC DNA]</scope>
    <source>
        <strain evidence="4">xq</strain>
    </source>
</reference>
<accession>A0A6I3KFF6</accession>
<sequence>MTARSNALYAAALACMLAGCANDGSLSSAFNTGSIDPQKQAANEQAEKSKQALCNTLVSQIEALNSEGVTDKVSKAAAKKYKLKATDLTKADELNKANVEFQSKCSSYPPRVAATAPIEPVTKTSEAAPAAAPATKTAAKPPVPSQKPVASALAQDTTQTANAPASGTTTTPTP</sequence>
<keyword evidence="2" id="KW-0732">Signal</keyword>
<feature type="compositionally biased region" description="Low complexity" evidence="1">
    <location>
        <begin position="127"/>
        <end position="140"/>
    </location>
</feature>
<evidence type="ECO:0000256" key="1">
    <source>
        <dbReference type="SAM" id="MobiDB-lite"/>
    </source>
</evidence>
<dbReference type="RefSeq" id="WP_154737607.1">
    <property type="nucleotide sequence ID" value="NZ_WMBQ01000001.1"/>
</dbReference>
<dbReference type="Proteomes" id="UP000440694">
    <property type="component" value="Unassembled WGS sequence"/>
</dbReference>
<evidence type="ECO:0000313" key="4">
    <source>
        <dbReference type="Proteomes" id="UP000440694"/>
    </source>
</evidence>
<evidence type="ECO:0000313" key="3">
    <source>
        <dbReference type="EMBL" id="MTD93029.1"/>
    </source>
</evidence>
<keyword evidence="4" id="KW-1185">Reference proteome</keyword>
<proteinExistence type="predicted"/>
<gene>
    <name evidence="3" type="ORF">GIW81_01630</name>
</gene>
<feature type="region of interest" description="Disordered" evidence="1">
    <location>
        <begin position="117"/>
        <end position="174"/>
    </location>
</feature>
<organism evidence="3 4">
    <name type="scientific">Hyphomicrobium album</name>
    <dbReference type="NCBI Taxonomy" id="2665159"/>
    <lineage>
        <taxon>Bacteria</taxon>
        <taxon>Pseudomonadati</taxon>
        <taxon>Pseudomonadota</taxon>
        <taxon>Alphaproteobacteria</taxon>
        <taxon>Hyphomicrobiales</taxon>
        <taxon>Hyphomicrobiaceae</taxon>
        <taxon>Hyphomicrobium</taxon>
    </lineage>
</organism>
<protein>
    <submittedName>
        <fullName evidence="3">Uncharacterized protein</fullName>
    </submittedName>
</protein>
<dbReference type="AlphaFoldDB" id="A0A6I3KFF6"/>
<feature type="compositionally biased region" description="Low complexity" evidence="1">
    <location>
        <begin position="160"/>
        <end position="174"/>
    </location>
</feature>
<comment type="caution">
    <text evidence="3">The sequence shown here is derived from an EMBL/GenBank/DDBJ whole genome shotgun (WGS) entry which is preliminary data.</text>
</comment>
<evidence type="ECO:0000256" key="2">
    <source>
        <dbReference type="SAM" id="SignalP"/>
    </source>
</evidence>
<feature type="chain" id="PRO_5026119548" evidence="2">
    <location>
        <begin position="22"/>
        <end position="174"/>
    </location>
</feature>
<feature type="signal peptide" evidence="2">
    <location>
        <begin position="1"/>
        <end position="21"/>
    </location>
</feature>
<name>A0A6I3KFF6_9HYPH</name>
<dbReference type="PROSITE" id="PS51257">
    <property type="entry name" value="PROKAR_LIPOPROTEIN"/>
    <property type="match status" value="1"/>
</dbReference>
<dbReference type="EMBL" id="WMBQ01000001">
    <property type="protein sequence ID" value="MTD93029.1"/>
    <property type="molecule type" value="Genomic_DNA"/>
</dbReference>